<dbReference type="EMBL" id="CAADRP010002307">
    <property type="protein sequence ID" value="VFU65850.1"/>
    <property type="molecule type" value="Genomic_DNA"/>
</dbReference>
<dbReference type="Pfam" id="PF16719">
    <property type="entry name" value="SAWADEE"/>
    <property type="match status" value="1"/>
</dbReference>
<dbReference type="GO" id="GO:0003682">
    <property type="term" value="F:chromatin binding"/>
    <property type="evidence" value="ECO:0007669"/>
    <property type="project" value="InterPro"/>
</dbReference>
<keyword evidence="1" id="KW-0732">Signal</keyword>
<evidence type="ECO:0000313" key="3">
    <source>
        <dbReference type="EMBL" id="VFU65850.1"/>
    </source>
</evidence>
<dbReference type="PANTHER" id="PTHR33827:SF3">
    <property type="entry name" value="OS09G0346900 PROTEIN"/>
    <property type="match status" value="1"/>
</dbReference>
<sequence>MGRGMMLTCSSLIEFLHLGTLKFVLDLLGLGLRRMSGSNVKNAVRERSIPLEHSECHRLKVGDFVCCFQERRDQAQYFDAHIVNIQRKTHDIRGCRCLFLERVRLRRLCCRPT</sequence>
<dbReference type="PANTHER" id="PTHR33827">
    <property type="entry name" value="PROTEIN SAWADEE HOMEODOMAIN HOMOLOG 2"/>
    <property type="match status" value="1"/>
</dbReference>
<dbReference type="InterPro" id="IPR039276">
    <property type="entry name" value="SHH1/2"/>
</dbReference>
<dbReference type="AlphaFoldDB" id="A0A6N2NIP1"/>
<name>A0A6N2NIP1_SALVM</name>
<dbReference type="InterPro" id="IPR032001">
    <property type="entry name" value="SAWADEE_dom"/>
</dbReference>
<proteinExistence type="predicted"/>
<accession>A0A6N2NIP1</accession>
<feature type="domain" description="SAWADEE" evidence="2">
    <location>
        <begin position="38"/>
        <end position="100"/>
    </location>
</feature>
<evidence type="ECO:0000256" key="1">
    <source>
        <dbReference type="SAM" id="SignalP"/>
    </source>
</evidence>
<dbReference type="Gene3D" id="2.30.30.140">
    <property type="match status" value="1"/>
</dbReference>
<evidence type="ECO:0000259" key="2">
    <source>
        <dbReference type="Pfam" id="PF16719"/>
    </source>
</evidence>
<feature type="chain" id="PRO_5026959168" description="SAWADEE domain-containing protein" evidence="1">
    <location>
        <begin position="22"/>
        <end position="113"/>
    </location>
</feature>
<feature type="signal peptide" evidence="1">
    <location>
        <begin position="1"/>
        <end position="21"/>
    </location>
</feature>
<reference evidence="3" key="1">
    <citation type="submission" date="2019-03" db="EMBL/GenBank/DDBJ databases">
        <authorList>
            <person name="Mank J."/>
            <person name="Almeida P."/>
        </authorList>
    </citation>
    <scope>NUCLEOTIDE SEQUENCE</scope>
    <source>
        <strain evidence="3">78183</strain>
    </source>
</reference>
<gene>
    <name evidence="3" type="ORF">SVIM_LOCUS506993</name>
</gene>
<protein>
    <recommendedName>
        <fullName evidence="2">SAWADEE domain-containing protein</fullName>
    </recommendedName>
</protein>
<organism evidence="3">
    <name type="scientific">Salix viminalis</name>
    <name type="common">Common osier</name>
    <name type="synonym">Basket willow</name>
    <dbReference type="NCBI Taxonomy" id="40686"/>
    <lineage>
        <taxon>Eukaryota</taxon>
        <taxon>Viridiplantae</taxon>
        <taxon>Streptophyta</taxon>
        <taxon>Embryophyta</taxon>
        <taxon>Tracheophyta</taxon>
        <taxon>Spermatophyta</taxon>
        <taxon>Magnoliopsida</taxon>
        <taxon>eudicotyledons</taxon>
        <taxon>Gunneridae</taxon>
        <taxon>Pentapetalae</taxon>
        <taxon>rosids</taxon>
        <taxon>fabids</taxon>
        <taxon>Malpighiales</taxon>
        <taxon>Salicaceae</taxon>
        <taxon>Saliceae</taxon>
        <taxon>Salix</taxon>
    </lineage>
</organism>